<organism evidence="8 9">
    <name type="scientific">Ignelater luminosus</name>
    <name type="common">Cucubano</name>
    <name type="synonym">Pyrophorus luminosus</name>
    <dbReference type="NCBI Taxonomy" id="2038154"/>
    <lineage>
        <taxon>Eukaryota</taxon>
        <taxon>Metazoa</taxon>
        <taxon>Ecdysozoa</taxon>
        <taxon>Arthropoda</taxon>
        <taxon>Hexapoda</taxon>
        <taxon>Insecta</taxon>
        <taxon>Pterygota</taxon>
        <taxon>Neoptera</taxon>
        <taxon>Endopterygota</taxon>
        <taxon>Coleoptera</taxon>
        <taxon>Polyphaga</taxon>
        <taxon>Elateriformia</taxon>
        <taxon>Elateroidea</taxon>
        <taxon>Elateridae</taxon>
        <taxon>Agrypninae</taxon>
        <taxon>Pyrophorini</taxon>
        <taxon>Ignelater</taxon>
    </lineage>
</organism>
<dbReference type="Pfam" id="PF00439">
    <property type="entry name" value="Bromodomain"/>
    <property type="match status" value="1"/>
</dbReference>
<dbReference type="EMBL" id="VTPC01000476">
    <property type="protein sequence ID" value="KAF2905661.1"/>
    <property type="molecule type" value="Genomic_DNA"/>
</dbReference>
<dbReference type="GO" id="GO:0042393">
    <property type="term" value="F:histone binding"/>
    <property type="evidence" value="ECO:0007669"/>
    <property type="project" value="TreeGrafter"/>
</dbReference>
<dbReference type="GO" id="GO:0016887">
    <property type="term" value="F:ATP hydrolysis activity"/>
    <property type="evidence" value="ECO:0007669"/>
    <property type="project" value="InterPro"/>
</dbReference>
<comment type="caution">
    <text evidence="8">The sequence shown here is derived from an EMBL/GenBank/DDBJ whole genome shotgun (WGS) entry which is preliminary data.</text>
</comment>
<accession>A0A8K0DLQ7</accession>
<dbReference type="InterPro" id="IPR003960">
    <property type="entry name" value="ATPase_AAA_CS"/>
</dbReference>
<feature type="region of interest" description="Disordered" evidence="6">
    <location>
        <begin position="1"/>
        <end position="78"/>
    </location>
</feature>
<sequence>MVNTRRMESSGSAPDSGPRHRTRSTAIPLPPEETETSSVSNSVTEEEEEEEEEDDSWNSPKKSKRHHRSKANTTLPPRVRELRSRFVCNTEHNFSPHCLRKREVRTTRISLNERRHSLSLYSSRNMHDDSDAYNGQDSDEEIYSSRARRSRHLRCSKAALSQLEKRTALSLRPISLKSYADPHSPLTYNSDDSEAEKEVVRRSKRKRTLKYANMSWLTDNQMPKVGYPNLVAEDDYSEEDSRDAQETKYRTRRSGMYETRQTTRLSHEVNGLEERREVKKNPKYLYDYETTDIQPTRNRRIRNDDSIVENRTIEEKGRTRRESNENKENKENHITNERSNGKLKEKKEKTEEVKKEDGDSNETKSSKENDSKQGSEGNKKDVKSKMENETKNEDDQDSAEIDERKVRTRRSNANRIDDSYSPKRTRNRKLSESSSSSEVNRVYSLRQRVPKPSSKPKLEQVIRPRRHFTKRRKVIESSSDSSTDSEDLVRKPSKYRTNNQKSPHGKGDHLVKSGLGTNKPVPIGPETLDDKVRFSSVGGLDGHVQCLKEMILLPMMYPEVFKQFQIQPPRGVLFHGPPGTGKTLIARALANECSFGSRKVSFFMRKGADLLSKWVGESEKQLRLLFEQAQEMKPSIIFFDELDGLAPVRSSRQDQIHASIVSTLLALMDGLDNRGEVIVIGATNRIDAIDPALRRPGRFDRELFFPLPARQEREEILNVHVSQWTQPPVPELISYLAESAVGYCGSDLRALCSEAVIQSFRRTYPQVYNADYRLLLDPNNVKVEKVDFLRAKSLLVPASHRISQSLGRKLMSILESVLKEPLQNTLSVLTQTFPHGLNPDLAKVKLAAGVRPAQLLLLGDGPQHGQTLHLAPAILHHMEHIHAHVLDLATLHRETARSPEEACLQVFHEARRNVPSVIYIPSIDELWALVNETVKAIFLSQLAQMDPNVPILLLATANVVFAKLPKEIQNVFSRYRREVYQLDPPNAEDRKAFFKPLLIDACIKTPKPPRVRPSTPPPLPRAPTPPLTPLSETNAKKLYEQEERTLRELRIFLRDMCKKLASNKLFFMFTKPVDTEEVPDYTSIIKQPMDLETMMTKVDFHRYECAKDFLIDIELIVQNALEYNPAKTSADKQIRHRACSLRDYAHALIKNEMDSDFEDQCQKIAKRRIDRKASVSQYLPAYINTAEMETFNLAPAPPSNDIKETIKTETAEDATAKSEDQINRKSLQGNSANSPVRKRKFSWQQGYLKKKRRRDKSANQTEDHTDGKGSSGDENNQELNSSSLSDSLMSKNNSDLNSNTASSATTPLTVNCDIALEENNTKSQPPSLLSSNCKRRLSALLSPSELLDDHLDFDDIDKALNETNVENQQDKKPVDVNMDELEKILDQTVRITANRSLQSLLDLHNQLGRIVRQYSRTYNRKDLPKELRKELSRYKNDSSLMEGASDSSPSTQF</sequence>
<dbReference type="PROSITE" id="PS00674">
    <property type="entry name" value="AAA"/>
    <property type="match status" value="1"/>
</dbReference>
<dbReference type="SUPFAM" id="SSF47370">
    <property type="entry name" value="Bromodomain"/>
    <property type="match status" value="1"/>
</dbReference>
<feature type="compositionally biased region" description="Basic residues" evidence="6">
    <location>
        <begin position="463"/>
        <end position="473"/>
    </location>
</feature>
<feature type="region of interest" description="Disordered" evidence="6">
    <location>
        <begin position="1209"/>
        <end position="1305"/>
    </location>
</feature>
<evidence type="ECO:0000259" key="7">
    <source>
        <dbReference type="PROSITE" id="PS50014"/>
    </source>
</evidence>
<dbReference type="Proteomes" id="UP000801492">
    <property type="component" value="Unassembled WGS sequence"/>
</dbReference>
<feature type="compositionally biased region" description="Basic and acidic residues" evidence="6">
    <location>
        <begin position="311"/>
        <end position="393"/>
    </location>
</feature>
<evidence type="ECO:0000256" key="3">
    <source>
        <dbReference type="ARBA" id="ARBA00022840"/>
    </source>
</evidence>
<feature type="compositionally biased region" description="Acidic residues" evidence="6">
    <location>
        <begin position="44"/>
        <end position="56"/>
    </location>
</feature>
<dbReference type="InterPro" id="IPR041569">
    <property type="entry name" value="AAA_lid_3"/>
</dbReference>
<dbReference type="SUPFAM" id="SSF52540">
    <property type="entry name" value="P-loop containing nucleoside triphosphate hydrolases"/>
    <property type="match status" value="2"/>
</dbReference>
<dbReference type="CDD" id="cd05528">
    <property type="entry name" value="Bromo_AAA"/>
    <property type="match status" value="1"/>
</dbReference>
<dbReference type="PROSITE" id="PS50014">
    <property type="entry name" value="BROMODOMAIN_2"/>
    <property type="match status" value="1"/>
</dbReference>
<dbReference type="GO" id="GO:0005524">
    <property type="term" value="F:ATP binding"/>
    <property type="evidence" value="ECO:0007669"/>
    <property type="project" value="UniProtKB-KW"/>
</dbReference>
<dbReference type="PANTHER" id="PTHR23069">
    <property type="entry name" value="AAA DOMAIN-CONTAINING"/>
    <property type="match status" value="1"/>
</dbReference>
<feature type="compositionally biased region" description="Basic residues" evidence="6">
    <location>
        <begin position="61"/>
        <end position="70"/>
    </location>
</feature>
<feature type="compositionally biased region" description="Polar residues" evidence="6">
    <location>
        <begin position="1224"/>
        <end position="1234"/>
    </location>
</feature>
<dbReference type="GO" id="GO:0005634">
    <property type="term" value="C:nucleus"/>
    <property type="evidence" value="ECO:0007669"/>
    <property type="project" value="TreeGrafter"/>
</dbReference>
<keyword evidence="3" id="KW-0067">ATP-binding</keyword>
<dbReference type="PROSITE" id="PS00633">
    <property type="entry name" value="BROMODOMAIN_1"/>
    <property type="match status" value="1"/>
</dbReference>
<gene>
    <name evidence="8" type="ORF">ILUMI_00513</name>
</gene>
<protein>
    <recommendedName>
        <fullName evidence="7">Bromo domain-containing protein</fullName>
    </recommendedName>
</protein>
<dbReference type="Gene3D" id="3.40.50.300">
    <property type="entry name" value="P-loop containing nucleotide triphosphate hydrolases"/>
    <property type="match status" value="2"/>
</dbReference>
<dbReference type="GO" id="GO:0006334">
    <property type="term" value="P:nucleosome assembly"/>
    <property type="evidence" value="ECO:0007669"/>
    <property type="project" value="TreeGrafter"/>
</dbReference>
<keyword evidence="9" id="KW-1185">Reference proteome</keyword>
<dbReference type="FunFam" id="3.40.50.300:FF:000061">
    <property type="entry name" value="ATPase family, AAA domain-containing 2"/>
    <property type="match status" value="1"/>
</dbReference>
<dbReference type="PRINTS" id="PR00503">
    <property type="entry name" value="BROMODOMAIN"/>
</dbReference>
<dbReference type="Pfam" id="PF17862">
    <property type="entry name" value="AAA_lid_3"/>
    <property type="match status" value="1"/>
</dbReference>
<evidence type="ECO:0000256" key="4">
    <source>
        <dbReference type="ARBA" id="ARBA00023117"/>
    </source>
</evidence>
<dbReference type="GO" id="GO:0006337">
    <property type="term" value="P:nucleosome disassembly"/>
    <property type="evidence" value="ECO:0007669"/>
    <property type="project" value="TreeGrafter"/>
</dbReference>
<comment type="similarity">
    <text evidence="1">Belongs to the AAA ATPase family.</text>
</comment>
<feature type="compositionally biased region" description="Pro residues" evidence="6">
    <location>
        <begin position="1014"/>
        <end position="1028"/>
    </location>
</feature>
<dbReference type="InterPro" id="IPR045199">
    <property type="entry name" value="ATAD2-like"/>
</dbReference>
<keyword evidence="2" id="KW-0547">Nucleotide-binding</keyword>
<reference evidence="8" key="1">
    <citation type="submission" date="2019-08" db="EMBL/GenBank/DDBJ databases">
        <title>The genome of the North American firefly Photinus pyralis.</title>
        <authorList>
            <consortium name="Photinus pyralis genome working group"/>
            <person name="Fallon T.R."/>
            <person name="Sander Lower S.E."/>
            <person name="Weng J.-K."/>
        </authorList>
    </citation>
    <scope>NUCLEOTIDE SEQUENCE</scope>
    <source>
        <strain evidence="8">TRF0915ILg1</strain>
        <tissue evidence="8">Whole body</tissue>
    </source>
</reference>
<feature type="compositionally biased region" description="Basic and acidic residues" evidence="6">
    <location>
        <begin position="265"/>
        <end position="274"/>
    </location>
</feature>
<feature type="region of interest" description="Disordered" evidence="6">
    <location>
        <begin position="234"/>
        <end position="274"/>
    </location>
</feature>
<feature type="compositionally biased region" description="Low complexity" evidence="6">
    <location>
        <begin position="1277"/>
        <end position="1299"/>
    </location>
</feature>
<evidence type="ECO:0000256" key="2">
    <source>
        <dbReference type="ARBA" id="ARBA00022741"/>
    </source>
</evidence>
<dbReference type="InterPro" id="IPR001487">
    <property type="entry name" value="Bromodomain"/>
</dbReference>
<dbReference type="InterPro" id="IPR027417">
    <property type="entry name" value="P-loop_NTPase"/>
</dbReference>
<dbReference type="Gene3D" id="1.20.920.10">
    <property type="entry name" value="Bromodomain-like"/>
    <property type="match status" value="1"/>
</dbReference>
<feature type="domain" description="Bromo" evidence="7">
    <location>
        <begin position="1061"/>
        <end position="1131"/>
    </location>
</feature>
<evidence type="ECO:0000256" key="1">
    <source>
        <dbReference type="ARBA" id="ARBA00006914"/>
    </source>
</evidence>
<dbReference type="SMART" id="SM00382">
    <property type="entry name" value="AAA"/>
    <property type="match status" value="1"/>
</dbReference>
<feature type="compositionally biased region" description="Basic and acidic residues" evidence="6">
    <location>
        <begin position="1209"/>
        <end position="1223"/>
    </location>
</feature>
<keyword evidence="4 5" id="KW-0103">Bromodomain</keyword>
<proteinExistence type="inferred from homology"/>
<dbReference type="Pfam" id="PF00004">
    <property type="entry name" value="AAA"/>
    <property type="match status" value="1"/>
</dbReference>
<dbReference type="InterPro" id="IPR003593">
    <property type="entry name" value="AAA+_ATPase"/>
</dbReference>
<dbReference type="InterPro" id="IPR003959">
    <property type="entry name" value="ATPase_AAA_core"/>
</dbReference>
<feature type="region of interest" description="Disordered" evidence="6">
    <location>
        <begin position="1433"/>
        <end position="1453"/>
    </location>
</feature>
<dbReference type="OrthoDB" id="5421at2759"/>
<dbReference type="GO" id="GO:0045815">
    <property type="term" value="P:transcription initiation-coupled chromatin remodeling"/>
    <property type="evidence" value="ECO:0007669"/>
    <property type="project" value="TreeGrafter"/>
</dbReference>
<dbReference type="GO" id="GO:0003682">
    <property type="term" value="F:chromatin binding"/>
    <property type="evidence" value="ECO:0007669"/>
    <property type="project" value="TreeGrafter"/>
</dbReference>
<dbReference type="Gene3D" id="1.10.8.60">
    <property type="match status" value="2"/>
</dbReference>
<dbReference type="InterPro" id="IPR036427">
    <property type="entry name" value="Bromodomain-like_sf"/>
</dbReference>
<evidence type="ECO:0000313" key="8">
    <source>
        <dbReference type="EMBL" id="KAF2905661.1"/>
    </source>
</evidence>
<evidence type="ECO:0000256" key="5">
    <source>
        <dbReference type="PROSITE-ProRule" id="PRU00035"/>
    </source>
</evidence>
<name>A0A8K0DLQ7_IGNLU</name>
<evidence type="ECO:0000313" key="9">
    <source>
        <dbReference type="Proteomes" id="UP000801492"/>
    </source>
</evidence>
<dbReference type="PANTHER" id="PTHR23069:SF0">
    <property type="entry name" value="TAT-BINDING HOMOLOG 7"/>
    <property type="match status" value="1"/>
</dbReference>
<dbReference type="SMART" id="SM00297">
    <property type="entry name" value="BROMO"/>
    <property type="match status" value="1"/>
</dbReference>
<dbReference type="InterPro" id="IPR018359">
    <property type="entry name" value="Bromodomain_CS"/>
</dbReference>
<evidence type="ECO:0000256" key="6">
    <source>
        <dbReference type="SAM" id="MobiDB-lite"/>
    </source>
</evidence>
<feature type="region of interest" description="Disordered" evidence="6">
    <location>
        <begin position="1005"/>
        <end position="1032"/>
    </location>
</feature>
<feature type="region of interest" description="Disordered" evidence="6">
    <location>
        <begin position="296"/>
        <end position="526"/>
    </location>
</feature>